<evidence type="ECO:0000256" key="1">
    <source>
        <dbReference type="SAM" id="MobiDB-lite"/>
    </source>
</evidence>
<keyword evidence="3" id="KW-1185">Reference proteome</keyword>
<proteinExistence type="predicted"/>
<sequence>MKAAIWLTINARQRRGSAASLISVSFRGSPNHVRRGRPVQLRDATVSRRPGQRPLPPPAGRNLRVDDDTPAAIAASG</sequence>
<comment type="caution">
    <text evidence="2">The sequence shown here is derived from an EMBL/GenBank/DDBJ whole genome shotgun (WGS) entry which is preliminary data.</text>
</comment>
<gene>
    <name evidence="2" type="ORF">Vau01_018600</name>
</gene>
<evidence type="ECO:0000313" key="2">
    <source>
        <dbReference type="EMBL" id="GIJ54344.1"/>
    </source>
</evidence>
<protein>
    <submittedName>
        <fullName evidence="2">Uncharacterized protein</fullName>
    </submittedName>
</protein>
<dbReference type="EMBL" id="BOPG01000012">
    <property type="protein sequence ID" value="GIJ54344.1"/>
    <property type="molecule type" value="Genomic_DNA"/>
</dbReference>
<dbReference type="Proteomes" id="UP000612585">
    <property type="component" value="Unassembled WGS sequence"/>
</dbReference>
<accession>A0A8J3YZ48</accession>
<feature type="region of interest" description="Disordered" evidence="1">
    <location>
        <begin position="28"/>
        <end position="77"/>
    </location>
</feature>
<dbReference type="AlphaFoldDB" id="A0A8J3YZ48"/>
<reference evidence="2" key="1">
    <citation type="submission" date="2021-01" db="EMBL/GenBank/DDBJ databases">
        <title>Whole genome shotgun sequence of Virgisporangium aurantiacum NBRC 16421.</title>
        <authorList>
            <person name="Komaki H."/>
            <person name="Tamura T."/>
        </authorList>
    </citation>
    <scope>NUCLEOTIDE SEQUENCE</scope>
    <source>
        <strain evidence="2">NBRC 16421</strain>
    </source>
</reference>
<evidence type="ECO:0000313" key="3">
    <source>
        <dbReference type="Proteomes" id="UP000612585"/>
    </source>
</evidence>
<name>A0A8J3YZ48_9ACTN</name>
<organism evidence="2 3">
    <name type="scientific">Virgisporangium aurantiacum</name>
    <dbReference type="NCBI Taxonomy" id="175570"/>
    <lineage>
        <taxon>Bacteria</taxon>
        <taxon>Bacillati</taxon>
        <taxon>Actinomycetota</taxon>
        <taxon>Actinomycetes</taxon>
        <taxon>Micromonosporales</taxon>
        <taxon>Micromonosporaceae</taxon>
        <taxon>Virgisporangium</taxon>
    </lineage>
</organism>